<evidence type="ECO:0000256" key="3">
    <source>
        <dbReference type="ARBA" id="ARBA00022692"/>
    </source>
</evidence>
<evidence type="ECO:0000313" key="7">
    <source>
        <dbReference type="EMBL" id="MBY08608.1"/>
    </source>
</evidence>
<evidence type="ECO:0000256" key="4">
    <source>
        <dbReference type="ARBA" id="ARBA00022989"/>
    </source>
</evidence>
<feature type="transmembrane region" description="Helical" evidence="6">
    <location>
        <begin position="12"/>
        <end position="31"/>
    </location>
</feature>
<dbReference type="Pfam" id="PF15990">
    <property type="entry name" value="UPF0767"/>
    <property type="match status" value="1"/>
</dbReference>
<organism evidence="7">
    <name type="scientific">Ornithodoros turicata</name>
    <dbReference type="NCBI Taxonomy" id="34597"/>
    <lineage>
        <taxon>Eukaryota</taxon>
        <taxon>Metazoa</taxon>
        <taxon>Ecdysozoa</taxon>
        <taxon>Arthropoda</taxon>
        <taxon>Chelicerata</taxon>
        <taxon>Arachnida</taxon>
        <taxon>Acari</taxon>
        <taxon>Parasitiformes</taxon>
        <taxon>Ixodida</taxon>
        <taxon>Ixodoidea</taxon>
        <taxon>Argasidae</taxon>
        <taxon>Ornithodorinae</taxon>
        <taxon>Ornithodoros</taxon>
    </lineage>
</organism>
<dbReference type="PANTHER" id="PTHR28599:SF1">
    <property type="entry name" value="SMALL INTEGRAL MEMBRANE PROTEIN 12"/>
    <property type="match status" value="1"/>
</dbReference>
<protein>
    <recommendedName>
        <fullName evidence="8">Small integral membrane protein 12</fullName>
    </recommendedName>
</protein>
<keyword evidence="3 6" id="KW-0812">Transmembrane</keyword>
<comment type="similarity">
    <text evidence="2">Belongs to the SMIM12 family.</text>
</comment>
<proteinExistence type="inferred from homology"/>
<dbReference type="PANTHER" id="PTHR28599">
    <property type="entry name" value="SMALL INTEGRAL MEMBRANE PROTEIN 12"/>
    <property type="match status" value="1"/>
</dbReference>
<reference evidence="7" key="1">
    <citation type="submission" date="2018-03" db="EMBL/GenBank/DDBJ databases">
        <title>The relapsing fever spirochete Borrelia turicatae persists in the highly oxidative environment of its soft-bodied tick vector.</title>
        <authorList>
            <person name="Bourret T.J."/>
            <person name="Boyle W.K."/>
            <person name="Valenzuela J.G."/>
            <person name="Oliveira F."/>
            <person name="Lopez J.E."/>
        </authorList>
    </citation>
    <scope>NUCLEOTIDE SEQUENCE</scope>
    <source>
        <strain evidence="7">Kansas strain/isolate</strain>
        <tissue evidence="7">Salivary glands</tissue>
    </source>
</reference>
<keyword evidence="5 6" id="KW-0472">Membrane</keyword>
<evidence type="ECO:0000256" key="5">
    <source>
        <dbReference type="ARBA" id="ARBA00023136"/>
    </source>
</evidence>
<dbReference type="AlphaFoldDB" id="A0A2R5LGM0"/>
<name>A0A2R5LGM0_9ACAR</name>
<evidence type="ECO:0000256" key="1">
    <source>
        <dbReference type="ARBA" id="ARBA00004167"/>
    </source>
</evidence>
<dbReference type="EMBL" id="GGLE01004482">
    <property type="protein sequence ID" value="MBY08608.1"/>
    <property type="molecule type" value="Transcribed_RNA"/>
</dbReference>
<sequence length="95" mass="10843">MLPALFAALRVYAPYITFPVALVVGFVGYNFESLVSDRRTPSRKLSVEEEREERRLRELDSQGDVTEVDALKDKKFVPKTVLDRNISPSLRTLDT</sequence>
<evidence type="ECO:0000256" key="6">
    <source>
        <dbReference type="SAM" id="Phobius"/>
    </source>
</evidence>
<evidence type="ECO:0008006" key="8">
    <source>
        <dbReference type="Google" id="ProtNLM"/>
    </source>
</evidence>
<dbReference type="InterPro" id="IPR031933">
    <property type="entry name" value="UPF0767"/>
</dbReference>
<accession>A0A2R5LGM0</accession>
<evidence type="ECO:0000256" key="2">
    <source>
        <dbReference type="ARBA" id="ARBA00007304"/>
    </source>
</evidence>
<dbReference type="GO" id="GO:0016020">
    <property type="term" value="C:membrane"/>
    <property type="evidence" value="ECO:0007669"/>
    <property type="project" value="UniProtKB-SubCell"/>
</dbReference>
<keyword evidence="4 6" id="KW-1133">Transmembrane helix</keyword>
<comment type="subcellular location">
    <subcellularLocation>
        <location evidence="1">Membrane</location>
        <topology evidence="1">Single-pass membrane protein</topology>
    </subcellularLocation>
</comment>